<evidence type="ECO:0000313" key="2">
    <source>
        <dbReference type="EMBL" id="BAJ29184.1"/>
    </source>
</evidence>
<dbReference type="eggNOG" id="COG3935">
    <property type="taxonomic scope" value="Bacteria"/>
</dbReference>
<evidence type="ECO:0008006" key="4">
    <source>
        <dbReference type="Google" id="ProtNLM"/>
    </source>
</evidence>
<feature type="compositionally biased region" description="Pro residues" evidence="1">
    <location>
        <begin position="145"/>
        <end position="155"/>
    </location>
</feature>
<dbReference type="STRING" id="452652.KSE_33760"/>
<gene>
    <name evidence="2" type="ordered locus">KSE_33760</name>
</gene>
<dbReference type="PATRIC" id="fig|452652.3.peg.3382"/>
<protein>
    <recommendedName>
        <fullName evidence="4">Helix-turn-helix domain-containing protein</fullName>
    </recommendedName>
</protein>
<name>E4NDA3_KITSK</name>
<sequence>MRVHRSASKRNFTVLSNSLLQDRGLKCAERGLLTFLLSLPDNVRMTAADIAGHTQDSLYLIRKSLRGLTAAGYYKVAKVRIEKGRIISVQHVTDTPHQFGPGVEGPVSGPAPSLKTKKPGKEKTSLPPLPSEPEPLAREHAQAPPGAPGPAPARVPGPRRAPVDERTRQAGDLLLRVVRPQPMLRIGELEALRLAPLVLEWLDRGCTEAILAAALLTGLPTLVHNPAGLLQHRLTEKLPPSLATAPPAPAHRCADCQRPAARPGICPDCRQAKDSPAYSGATHARPVRAAR</sequence>
<dbReference type="AlphaFoldDB" id="E4NDA3"/>
<evidence type="ECO:0000313" key="3">
    <source>
        <dbReference type="Proteomes" id="UP000007076"/>
    </source>
</evidence>
<reference evidence="2 3" key="1">
    <citation type="journal article" date="2010" name="DNA Res.">
        <title>Genome sequence of Kitasatospora setae NBRC 14216T: an evolutionary snapshot of the family Streptomycetaceae.</title>
        <authorList>
            <person name="Ichikawa N."/>
            <person name="Oguchi A."/>
            <person name="Ikeda H."/>
            <person name="Ishikawa J."/>
            <person name="Kitani S."/>
            <person name="Watanabe Y."/>
            <person name="Nakamura S."/>
            <person name="Katano Y."/>
            <person name="Kishi E."/>
            <person name="Sasagawa M."/>
            <person name="Ankai A."/>
            <person name="Fukui S."/>
            <person name="Hashimoto Y."/>
            <person name="Kamata S."/>
            <person name="Otoguro M."/>
            <person name="Tanikawa S."/>
            <person name="Nihira T."/>
            <person name="Horinouchi S."/>
            <person name="Ohnishi Y."/>
            <person name="Hayakawa M."/>
            <person name="Kuzuyama T."/>
            <person name="Arisawa A."/>
            <person name="Nomoto F."/>
            <person name="Miura H."/>
            <person name="Takahashi Y."/>
            <person name="Fujita N."/>
        </authorList>
    </citation>
    <scope>NUCLEOTIDE SEQUENCE [LARGE SCALE GENOMIC DNA]</scope>
    <source>
        <strain evidence="3">ATCC 33774 / DSM 43861 / JCM 3304 / KCC A-0304 / NBRC 14216 / KM-6054</strain>
    </source>
</reference>
<evidence type="ECO:0000256" key="1">
    <source>
        <dbReference type="SAM" id="MobiDB-lite"/>
    </source>
</evidence>
<keyword evidence="3" id="KW-1185">Reference proteome</keyword>
<dbReference type="Proteomes" id="UP000007076">
    <property type="component" value="Chromosome"/>
</dbReference>
<feature type="region of interest" description="Disordered" evidence="1">
    <location>
        <begin position="92"/>
        <end position="167"/>
    </location>
</feature>
<dbReference type="HOGENOM" id="CLU_896529_0_0_11"/>
<dbReference type="EMBL" id="AP010968">
    <property type="protein sequence ID" value="BAJ29184.1"/>
    <property type="molecule type" value="Genomic_DNA"/>
</dbReference>
<feature type="region of interest" description="Disordered" evidence="1">
    <location>
        <begin position="272"/>
        <end position="291"/>
    </location>
</feature>
<accession>E4NDA3</accession>
<dbReference type="RefSeq" id="WP_014136491.1">
    <property type="nucleotide sequence ID" value="NC_016109.1"/>
</dbReference>
<proteinExistence type="predicted"/>
<organism evidence="2 3">
    <name type="scientific">Kitasatospora setae (strain ATCC 33774 / DSM 43861 / JCM 3304 / KCC A-0304 / NBRC 14216 / KM-6054)</name>
    <name type="common">Streptomyces setae</name>
    <dbReference type="NCBI Taxonomy" id="452652"/>
    <lineage>
        <taxon>Bacteria</taxon>
        <taxon>Bacillati</taxon>
        <taxon>Actinomycetota</taxon>
        <taxon>Actinomycetes</taxon>
        <taxon>Kitasatosporales</taxon>
        <taxon>Streptomycetaceae</taxon>
        <taxon>Kitasatospora</taxon>
    </lineage>
</organism>
<dbReference type="KEGG" id="ksk:KSE_33760"/>